<feature type="transmembrane region" description="Helical" evidence="1">
    <location>
        <begin position="62"/>
        <end position="79"/>
    </location>
</feature>
<accession>A0A517MBS3</accession>
<protein>
    <submittedName>
        <fullName evidence="2">Uncharacterized protein</fullName>
    </submittedName>
</protein>
<dbReference type="KEGG" id="rml:FF011L_09640"/>
<sequence>MDTQLSRPGDTGRYPTRILMSDTVEPEVHLEASRWRFFITTAWSSLSIGILVYLLTMWLNVPYGWAVFLVVLRAFLWAATIDIRNLDVRVDANSLTGPGMLFSSSSSTLLLPNIDGDNVFELLGVFSVEDSDGNEIMGHYSYYSRADREFLREFIQRLR</sequence>
<evidence type="ECO:0000256" key="1">
    <source>
        <dbReference type="SAM" id="Phobius"/>
    </source>
</evidence>
<dbReference type="EMBL" id="CP036262">
    <property type="protein sequence ID" value="QDS92227.1"/>
    <property type="molecule type" value="Genomic_DNA"/>
</dbReference>
<name>A0A517MBS3_9BACT</name>
<feature type="transmembrane region" description="Helical" evidence="1">
    <location>
        <begin position="37"/>
        <end position="56"/>
    </location>
</feature>
<evidence type="ECO:0000313" key="2">
    <source>
        <dbReference type="EMBL" id="QDS92227.1"/>
    </source>
</evidence>
<evidence type="ECO:0000313" key="3">
    <source>
        <dbReference type="Proteomes" id="UP000320672"/>
    </source>
</evidence>
<dbReference type="Proteomes" id="UP000320672">
    <property type="component" value="Chromosome"/>
</dbReference>
<keyword evidence="1" id="KW-0472">Membrane</keyword>
<organism evidence="2 3">
    <name type="scientific">Roseimaritima multifibrata</name>
    <dbReference type="NCBI Taxonomy" id="1930274"/>
    <lineage>
        <taxon>Bacteria</taxon>
        <taxon>Pseudomonadati</taxon>
        <taxon>Planctomycetota</taxon>
        <taxon>Planctomycetia</taxon>
        <taxon>Pirellulales</taxon>
        <taxon>Pirellulaceae</taxon>
        <taxon>Roseimaritima</taxon>
    </lineage>
</organism>
<proteinExistence type="predicted"/>
<keyword evidence="3" id="KW-1185">Reference proteome</keyword>
<dbReference type="AlphaFoldDB" id="A0A517MBS3"/>
<reference evidence="2 3" key="1">
    <citation type="submission" date="2019-02" db="EMBL/GenBank/DDBJ databases">
        <title>Deep-cultivation of Planctomycetes and their phenomic and genomic characterization uncovers novel biology.</title>
        <authorList>
            <person name="Wiegand S."/>
            <person name="Jogler M."/>
            <person name="Boedeker C."/>
            <person name="Pinto D."/>
            <person name="Vollmers J."/>
            <person name="Rivas-Marin E."/>
            <person name="Kohn T."/>
            <person name="Peeters S.H."/>
            <person name="Heuer A."/>
            <person name="Rast P."/>
            <person name="Oberbeckmann S."/>
            <person name="Bunk B."/>
            <person name="Jeske O."/>
            <person name="Meyerdierks A."/>
            <person name="Storesund J.E."/>
            <person name="Kallscheuer N."/>
            <person name="Luecker S."/>
            <person name="Lage O.M."/>
            <person name="Pohl T."/>
            <person name="Merkel B.J."/>
            <person name="Hornburger P."/>
            <person name="Mueller R.-W."/>
            <person name="Bruemmer F."/>
            <person name="Labrenz M."/>
            <person name="Spormann A.M."/>
            <person name="Op den Camp H."/>
            <person name="Overmann J."/>
            <person name="Amann R."/>
            <person name="Jetten M.S.M."/>
            <person name="Mascher T."/>
            <person name="Medema M.H."/>
            <person name="Devos D.P."/>
            <person name="Kaster A.-K."/>
            <person name="Ovreas L."/>
            <person name="Rohde M."/>
            <person name="Galperin M.Y."/>
            <person name="Jogler C."/>
        </authorList>
    </citation>
    <scope>NUCLEOTIDE SEQUENCE [LARGE SCALE GENOMIC DNA]</scope>
    <source>
        <strain evidence="2 3">FF011L</strain>
    </source>
</reference>
<keyword evidence="1" id="KW-0812">Transmembrane</keyword>
<gene>
    <name evidence="2" type="ORF">FF011L_09640</name>
</gene>
<keyword evidence="1" id="KW-1133">Transmembrane helix</keyword>